<evidence type="ECO:0000256" key="7">
    <source>
        <dbReference type="ARBA" id="ARBA00013998"/>
    </source>
</evidence>
<comment type="cofactor">
    <cofactor evidence="3">
        <name>methylcob(III)alamin</name>
        <dbReference type="ChEBI" id="CHEBI:28115"/>
    </cofactor>
</comment>
<gene>
    <name evidence="23" type="ORF">SAMN02745120_1092</name>
</gene>
<dbReference type="UniPathway" id="UPA00051">
    <property type="reaction ID" value="UER00081"/>
</dbReference>
<evidence type="ECO:0000313" key="23">
    <source>
        <dbReference type="EMBL" id="SKB37005.1"/>
    </source>
</evidence>
<comment type="function">
    <text evidence="17">Catalyzes the transfer of a methyl group from methyl-cobalamin to homocysteine, yielding enzyme-bound cob(I)alamin and methionine. Subsequently, remethylates the cofactor using methyltetrahydrofolate.</text>
</comment>
<dbReference type="EMBL" id="FUYN01000002">
    <property type="protein sequence ID" value="SKB37005.1"/>
    <property type="molecule type" value="Genomic_DNA"/>
</dbReference>
<keyword evidence="12" id="KW-0949">S-adenosyl-L-methionine</keyword>
<dbReference type="Proteomes" id="UP000243406">
    <property type="component" value="Unassembled WGS sequence"/>
</dbReference>
<dbReference type="PROSITE" id="PS50972">
    <property type="entry name" value="PTERIN_BINDING"/>
    <property type="match status" value="1"/>
</dbReference>
<reference evidence="24" key="1">
    <citation type="submission" date="2017-02" db="EMBL/GenBank/DDBJ databases">
        <authorList>
            <person name="Varghese N."/>
            <person name="Submissions S."/>
        </authorList>
    </citation>
    <scope>NUCLEOTIDE SEQUENCE [LARGE SCALE GENOMIC DNA]</scope>
    <source>
        <strain evidence="24">ATCC 35199</strain>
    </source>
</reference>
<evidence type="ECO:0000256" key="15">
    <source>
        <dbReference type="ARBA" id="ARBA00023167"/>
    </source>
</evidence>
<dbReference type="AlphaFoldDB" id="A0A1T5AQ51"/>
<evidence type="ECO:0000256" key="19">
    <source>
        <dbReference type="PROSITE-ProRule" id="PRU00333"/>
    </source>
</evidence>
<dbReference type="PANTHER" id="PTHR45833:SF1">
    <property type="entry name" value="METHIONINE SYNTHASE"/>
    <property type="match status" value="1"/>
</dbReference>
<dbReference type="SUPFAM" id="SSF82282">
    <property type="entry name" value="Homocysteine S-methyltransferase"/>
    <property type="match status" value="1"/>
</dbReference>
<evidence type="ECO:0000256" key="16">
    <source>
        <dbReference type="ARBA" id="ARBA00023285"/>
    </source>
</evidence>
<feature type="domain" description="B12-binding" evidence="22">
    <location>
        <begin position="646"/>
        <end position="770"/>
    </location>
</feature>
<evidence type="ECO:0000256" key="9">
    <source>
        <dbReference type="ARBA" id="ARBA00022605"/>
    </source>
</evidence>
<comment type="cofactor">
    <cofactor evidence="2 19">
        <name>Zn(2+)</name>
        <dbReference type="ChEBI" id="CHEBI:29105"/>
    </cofactor>
</comment>
<evidence type="ECO:0000256" key="13">
    <source>
        <dbReference type="ARBA" id="ARBA00022723"/>
    </source>
</evidence>
<dbReference type="Gene3D" id="3.40.50.280">
    <property type="entry name" value="Cobalamin-binding domain"/>
    <property type="match status" value="1"/>
</dbReference>
<dbReference type="InterPro" id="IPR006158">
    <property type="entry name" value="Cobalamin-bd"/>
</dbReference>
<dbReference type="Pfam" id="PF02310">
    <property type="entry name" value="B12-binding"/>
    <property type="match status" value="1"/>
</dbReference>
<keyword evidence="14 19" id="KW-0862">Zinc</keyword>
<dbReference type="RefSeq" id="WP_079589016.1">
    <property type="nucleotide sequence ID" value="NZ_FUYN01000002.1"/>
</dbReference>
<evidence type="ECO:0000256" key="1">
    <source>
        <dbReference type="ARBA" id="ARBA00001700"/>
    </source>
</evidence>
<dbReference type="OrthoDB" id="9803687at2"/>
<dbReference type="PROSITE" id="PS51332">
    <property type="entry name" value="B12_BINDING"/>
    <property type="match status" value="1"/>
</dbReference>
<evidence type="ECO:0000313" key="24">
    <source>
        <dbReference type="Proteomes" id="UP000243406"/>
    </source>
</evidence>
<keyword evidence="13 19" id="KW-0479">Metal-binding</keyword>
<protein>
    <recommendedName>
        <fullName evidence="7">Methionine synthase</fullName>
        <ecNumber evidence="6">2.1.1.13</ecNumber>
    </recommendedName>
    <alternativeName>
        <fullName evidence="18">5-methyltetrahydrofolate--homocysteine methyltransferase</fullName>
    </alternativeName>
</protein>
<keyword evidence="15" id="KW-0486">Methionine biosynthesis</keyword>
<dbReference type="InterPro" id="IPR050554">
    <property type="entry name" value="Met_Synthase/Corrinoid"/>
</dbReference>
<evidence type="ECO:0000256" key="6">
    <source>
        <dbReference type="ARBA" id="ARBA00012032"/>
    </source>
</evidence>
<comment type="similarity">
    <text evidence="5">Belongs to the vitamin-B12 dependent methionine synthase family.</text>
</comment>
<evidence type="ECO:0000256" key="8">
    <source>
        <dbReference type="ARBA" id="ARBA00022603"/>
    </source>
</evidence>
<dbReference type="InterPro" id="IPR000489">
    <property type="entry name" value="Pterin-binding_dom"/>
</dbReference>
<dbReference type="InterPro" id="IPR011005">
    <property type="entry name" value="Dihydropteroate_synth-like_sf"/>
</dbReference>
<dbReference type="InterPro" id="IPR003726">
    <property type="entry name" value="HCY_dom"/>
</dbReference>
<sequence length="770" mass="84383">MIKIFDGGFGSQLISKSICFECPEELNLTQAEVIKQIHKEYADNGADIITTNTFGANPLKLKSYDLEDKVIEINVAGINLAKTTGKETAFSVGPTGEFVKPVGDVSFEEMYEIFYRQLEAITISQPDYIIFETFSDIAELRAGIIALKDIFKKHTIKIPILASMTYDSIYTLTGVSPAAQGVILDALGVDAIGINCSKGPKDILELLAEIEKYTSVKLIAQPNAGMPEIVGEDVVYSMSASEFANQMKPYFELNMGYIGSCCGSTPEFTKELRRLADSIEVKNNKENKTNSHGYLASKGKVVSSEAFILIGEAINPHARKSVKQYMEEFDIKGLTSVISEQCLKGADVIDINVNAEGADKKALARELVISGQLNSDFVLCIDSKEPEIIEEALKNYAGKALINSVALDEKELREILLLAKKYGASVIGLCIENEILPTTIAETVEIAEKLQSRLLSEGIKAEDIYIDPLLFTNKTYSISPLDTVEIVRQLSNKGIKTSLGLSNVSYGMKNRDRLNQTLLSMLIGSGLSMVIASASSKGIVETIESAQILMGKEKLSNKTYIELEDINKLTIEGELIYQLINKEEPTAFDSLLAEKTEQEVINTMLIALDKAGRLYDEKIIFLPDMMQVVEKVQGLFDRLENKAKSSHTLVFGTVYGDIHDIGKNIVKSVLKPFGYNIIDLGKSVTKEAFAIKAKEVNADIIGISALMTTTMVNLEPTIEYIKSELPNVKIIVGGAVVTEDYARKVGADGYSKDAIKAIGLVKSLTEVDEK</sequence>
<evidence type="ECO:0000256" key="14">
    <source>
        <dbReference type="ARBA" id="ARBA00022833"/>
    </source>
</evidence>
<evidence type="ECO:0000259" key="21">
    <source>
        <dbReference type="PROSITE" id="PS50972"/>
    </source>
</evidence>
<feature type="binding site" evidence="19">
    <location>
        <position position="262"/>
    </location>
    <ligand>
        <name>Zn(2+)</name>
        <dbReference type="ChEBI" id="CHEBI:29105"/>
    </ligand>
</feature>
<dbReference type="Gene3D" id="3.20.20.330">
    <property type="entry name" value="Homocysteine-binding-like domain"/>
    <property type="match status" value="1"/>
</dbReference>
<evidence type="ECO:0000259" key="22">
    <source>
        <dbReference type="PROSITE" id="PS51332"/>
    </source>
</evidence>
<dbReference type="PANTHER" id="PTHR45833">
    <property type="entry name" value="METHIONINE SYNTHASE"/>
    <property type="match status" value="1"/>
</dbReference>
<keyword evidence="10" id="KW-0846">Cobalamin</keyword>
<dbReference type="InterPro" id="IPR036589">
    <property type="entry name" value="HCY_dom_sf"/>
</dbReference>
<organism evidence="23 24">
    <name type="scientific">Acetoanaerobium noterae</name>
    <dbReference type="NCBI Taxonomy" id="745369"/>
    <lineage>
        <taxon>Bacteria</taxon>
        <taxon>Bacillati</taxon>
        <taxon>Bacillota</taxon>
        <taxon>Clostridia</taxon>
        <taxon>Peptostreptococcales</taxon>
        <taxon>Filifactoraceae</taxon>
        <taxon>Acetoanaerobium</taxon>
    </lineage>
</organism>
<evidence type="ECO:0000256" key="10">
    <source>
        <dbReference type="ARBA" id="ARBA00022628"/>
    </source>
</evidence>
<comment type="catalytic activity">
    <reaction evidence="1">
        <text>(6S)-5-methyl-5,6,7,8-tetrahydrofolate + L-homocysteine = (6S)-5,6,7,8-tetrahydrofolate + L-methionine</text>
        <dbReference type="Rhea" id="RHEA:11172"/>
        <dbReference type="ChEBI" id="CHEBI:18608"/>
        <dbReference type="ChEBI" id="CHEBI:57453"/>
        <dbReference type="ChEBI" id="CHEBI:57844"/>
        <dbReference type="ChEBI" id="CHEBI:58199"/>
        <dbReference type="EC" id="2.1.1.13"/>
    </reaction>
</comment>
<keyword evidence="11 19" id="KW-0808">Transferase</keyword>
<evidence type="ECO:0000256" key="18">
    <source>
        <dbReference type="ARBA" id="ARBA00031040"/>
    </source>
</evidence>
<dbReference type="GO" id="GO:0046653">
    <property type="term" value="P:tetrahydrofolate metabolic process"/>
    <property type="evidence" value="ECO:0007669"/>
    <property type="project" value="TreeGrafter"/>
</dbReference>
<dbReference type="Pfam" id="PF02574">
    <property type="entry name" value="S-methyl_trans"/>
    <property type="match status" value="1"/>
</dbReference>
<keyword evidence="9" id="KW-0028">Amino-acid biosynthesis</keyword>
<comment type="pathway">
    <text evidence="4">Amino-acid biosynthesis; L-methionine biosynthesis via de novo pathway; L-methionine from L-homocysteine (MetH route): step 1/1.</text>
</comment>
<evidence type="ECO:0000256" key="2">
    <source>
        <dbReference type="ARBA" id="ARBA00001947"/>
    </source>
</evidence>
<evidence type="ECO:0000259" key="20">
    <source>
        <dbReference type="PROSITE" id="PS50970"/>
    </source>
</evidence>
<evidence type="ECO:0000256" key="11">
    <source>
        <dbReference type="ARBA" id="ARBA00022679"/>
    </source>
</evidence>
<dbReference type="SUPFAM" id="SSF52242">
    <property type="entry name" value="Cobalamin (vitamin B12)-binding domain"/>
    <property type="match status" value="1"/>
</dbReference>
<keyword evidence="16" id="KW-0170">Cobalt</keyword>
<feature type="domain" description="Pterin-binding" evidence="21">
    <location>
        <begin position="307"/>
        <end position="550"/>
    </location>
</feature>
<keyword evidence="8 19" id="KW-0489">Methyltransferase</keyword>
<dbReference type="GO" id="GO:0050667">
    <property type="term" value="P:homocysteine metabolic process"/>
    <property type="evidence" value="ECO:0007669"/>
    <property type="project" value="TreeGrafter"/>
</dbReference>
<dbReference type="SUPFAM" id="SSF51717">
    <property type="entry name" value="Dihydropteroate synthetase-like"/>
    <property type="match status" value="1"/>
</dbReference>
<dbReference type="GO" id="GO:0005829">
    <property type="term" value="C:cytosol"/>
    <property type="evidence" value="ECO:0007669"/>
    <property type="project" value="TreeGrafter"/>
</dbReference>
<dbReference type="PROSITE" id="PS50970">
    <property type="entry name" value="HCY"/>
    <property type="match status" value="1"/>
</dbReference>
<feature type="binding site" evidence="19">
    <location>
        <position position="196"/>
    </location>
    <ligand>
        <name>Zn(2+)</name>
        <dbReference type="ChEBI" id="CHEBI:29105"/>
    </ligand>
</feature>
<name>A0A1T5AQ51_9FIRM</name>
<feature type="binding site" evidence="19">
    <location>
        <position position="261"/>
    </location>
    <ligand>
        <name>Zn(2+)</name>
        <dbReference type="ChEBI" id="CHEBI:29105"/>
    </ligand>
</feature>
<evidence type="ECO:0000256" key="17">
    <source>
        <dbReference type="ARBA" id="ARBA00025552"/>
    </source>
</evidence>
<dbReference type="Pfam" id="PF00809">
    <property type="entry name" value="Pterin_bind"/>
    <property type="match status" value="1"/>
</dbReference>
<dbReference type="GO" id="GO:0032259">
    <property type="term" value="P:methylation"/>
    <property type="evidence" value="ECO:0007669"/>
    <property type="project" value="UniProtKB-KW"/>
</dbReference>
<dbReference type="Gene3D" id="3.20.20.20">
    <property type="entry name" value="Dihydropteroate synthase-like"/>
    <property type="match status" value="1"/>
</dbReference>
<feature type="domain" description="Hcy-binding" evidence="20">
    <location>
        <begin position="1"/>
        <end position="276"/>
    </location>
</feature>
<dbReference type="GO" id="GO:0046872">
    <property type="term" value="F:metal ion binding"/>
    <property type="evidence" value="ECO:0007669"/>
    <property type="project" value="UniProtKB-KW"/>
</dbReference>
<dbReference type="InterPro" id="IPR036724">
    <property type="entry name" value="Cobalamin-bd_sf"/>
</dbReference>
<evidence type="ECO:0000256" key="5">
    <source>
        <dbReference type="ARBA" id="ARBA00010398"/>
    </source>
</evidence>
<evidence type="ECO:0000256" key="12">
    <source>
        <dbReference type="ARBA" id="ARBA00022691"/>
    </source>
</evidence>
<dbReference type="EC" id="2.1.1.13" evidence="6"/>
<proteinExistence type="inferred from homology"/>
<evidence type="ECO:0000256" key="4">
    <source>
        <dbReference type="ARBA" id="ARBA00005178"/>
    </source>
</evidence>
<dbReference type="GO" id="GO:0008705">
    <property type="term" value="F:methionine synthase activity"/>
    <property type="evidence" value="ECO:0007669"/>
    <property type="project" value="UniProtKB-EC"/>
</dbReference>
<evidence type="ECO:0000256" key="3">
    <source>
        <dbReference type="ARBA" id="ARBA00001956"/>
    </source>
</evidence>
<dbReference type="GO" id="GO:0031419">
    <property type="term" value="F:cobalamin binding"/>
    <property type="evidence" value="ECO:0007669"/>
    <property type="project" value="UniProtKB-KW"/>
</dbReference>
<keyword evidence="24" id="KW-1185">Reference proteome</keyword>
<accession>A0A1T5AQ51</accession>